<dbReference type="AlphaFoldDB" id="A0A7S2JL79"/>
<evidence type="ECO:0000256" key="1">
    <source>
        <dbReference type="PROSITE-ProRule" id="PRU01094"/>
    </source>
</evidence>
<feature type="domain" description="Letm1 RBD" evidence="2">
    <location>
        <begin position="65"/>
        <end position="256"/>
    </location>
</feature>
<accession>A0A7S2JL79</accession>
<reference evidence="3" key="1">
    <citation type="submission" date="2021-01" db="EMBL/GenBank/DDBJ databases">
        <authorList>
            <person name="Corre E."/>
            <person name="Pelletier E."/>
            <person name="Niang G."/>
            <person name="Scheremetjew M."/>
            <person name="Finn R."/>
            <person name="Kale V."/>
            <person name="Holt S."/>
            <person name="Cochrane G."/>
            <person name="Meng A."/>
            <person name="Brown T."/>
            <person name="Cohen L."/>
        </authorList>
    </citation>
    <scope>NUCLEOTIDE SEQUENCE</scope>
    <source>
        <strain evidence="3">UTEX LB 985</strain>
    </source>
</reference>
<evidence type="ECO:0000313" key="3">
    <source>
        <dbReference type="EMBL" id="CAD9550288.1"/>
    </source>
</evidence>
<name>A0A7S2JL79_9EUKA</name>
<dbReference type="EMBL" id="HBGU01082815">
    <property type="protein sequence ID" value="CAD9550288.1"/>
    <property type="molecule type" value="Transcribed_RNA"/>
</dbReference>
<proteinExistence type="predicted"/>
<dbReference type="GO" id="GO:0043022">
    <property type="term" value="F:ribosome binding"/>
    <property type="evidence" value="ECO:0007669"/>
    <property type="project" value="InterPro"/>
</dbReference>
<sequence>MAVPVYLTLFPRSAPSAFESEEQRAKKRATLVRMRTRGSLELLTTLEDQAAGGGGIALRPAKRKKAASAQCELAEQLLRSRSVSQALVYVQSSAQVPDPKAKTFKALQRIAKAQDRQPAQRRVGRTTGAGRIALDGLSQAALKAGCTIIGNSGPQLGVMRRGALGKHLEHLVMEDRALEAQGVDCLGRDELLEACIDRGFGSGQLNDSRLRKLLNEWLAVARSRAANHDGSGYEPHRLRLAMMATFAAAAVRREEDSMSVLPRLVYS</sequence>
<keyword evidence="1" id="KW-0496">Mitochondrion</keyword>
<protein>
    <recommendedName>
        <fullName evidence="2">Letm1 RBD domain-containing protein</fullName>
    </recommendedName>
</protein>
<dbReference type="Pfam" id="PF07766">
    <property type="entry name" value="LETM1_RBD"/>
    <property type="match status" value="1"/>
</dbReference>
<organism evidence="3">
    <name type="scientific">Haptolina brevifila</name>
    <dbReference type="NCBI Taxonomy" id="156173"/>
    <lineage>
        <taxon>Eukaryota</taxon>
        <taxon>Haptista</taxon>
        <taxon>Haptophyta</taxon>
        <taxon>Prymnesiophyceae</taxon>
        <taxon>Prymnesiales</taxon>
        <taxon>Prymnesiaceae</taxon>
        <taxon>Haptolina</taxon>
    </lineage>
</organism>
<evidence type="ECO:0000259" key="2">
    <source>
        <dbReference type="PROSITE" id="PS51758"/>
    </source>
</evidence>
<dbReference type="PROSITE" id="PS51758">
    <property type="entry name" value="LETM1_RBD"/>
    <property type="match status" value="1"/>
</dbReference>
<gene>
    <name evidence="3" type="ORF">CBRE1094_LOCUS45206</name>
</gene>
<dbReference type="InterPro" id="IPR033122">
    <property type="entry name" value="LETM1-like_RBD"/>
</dbReference>